<dbReference type="PhylomeDB" id="Q6NAU4"/>
<evidence type="ECO:0000256" key="1">
    <source>
        <dbReference type="ARBA" id="ARBA00022475"/>
    </source>
</evidence>
<evidence type="ECO:0000256" key="2">
    <source>
        <dbReference type="ARBA" id="ARBA00022729"/>
    </source>
</evidence>
<evidence type="ECO:0000313" key="6">
    <source>
        <dbReference type="EMBL" id="CAE26529.1"/>
    </source>
</evidence>
<dbReference type="PANTHER" id="PTHR41164">
    <property type="entry name" value="CURLI PRODUCTION ASSEMBLY/TRANSPORT COMPONENT CSGG"/>
    <property type="match status" value="1"/>
</dbReference>
<dbReference type="InterPro" id="IPR005534">
    <property type="entry name" value="Curli_assmbl/transp-comp_CsgG"/>
</dbReference>
<protein>
    <submittedName>
        <fullName evidence="6">Possible curli production assembly/transport component csgg</fullName>
    </submittedName>
</protein>
<dbReference type="EMBL" id="BX572596">
    <property type="protein sequence ID" value="CAE26529.1"/>
    <property type="molecule type" value="Genomic_DNA"/>
</dbReference>
<organism evidence="6">
    <name type="scientific">Rhodopseudomonas palustris (strain ATCC BAA-98 / CGA009)</name>
    <dbReference type="NCBI Taxonomy" id="258594"/>
    <lineage>
        <taxon>Bacteria</taxon>
        <taxon>Pseudomonadati</taxon>
        <taxon>Pseudomonadota</taxon>
        <taxon>Alphaproteobacteria</taxon>
        <taxon>Hyphomicrobiales</taxon>
        <taxon>Nitrobacteraceae</taxon>
        <taxon>Rhodopseudomonas</taxon>
    </lineage>
</organism>
<accession>Q6NAU4</accession>
<evidence type="ECO:0000256" key="5">
    <source>
        <dbReference type="ARBA" id="ARBA00023288"/>
    </source>
</evidence>
<keyword evidence="2" id="KW-0732">Signal</keyword>
<gene>
    <name evidence="6" type="primary">csgG</name>
    <name evidence="6" type="ordered locus">RPA1086</name>
</gene>
<dbReference type="STRING" id="258594.RPA1086"/>
<keyword evidence="1" id="KW-1003">Cell membrane</keyword>
<keyword evidence="5" id="KW-0449">Lipoprotein</keyword>
<dbReference type="PROSITE" id="PS51257">
    <property type="entry name" value="PROKAR_LIPOPROTEIN"/>
    <property type="match status" value="1"/>
</dbReference>
<dbReference type="Pfam" id="PF03783">
    <property type="entry name" value="CsgG"/>
    <property type="match status" value="1"/>
</dbReference>
<dbReference type="AlphaFoldDB" id="Q6NAU4"/>
<reference evidence="6" key="1">
    <citation type="journal article" date="2004" name="Nat. Biotechnol.">
        <title>Complete genome sequence of the metabolically versatile photosynthetic bacterium Rhodopseudomonas palustris.</title>
        <authorList>
            <person name="Larimer F.W."/>
            <person name="Chain P."/>
            <person name="Hauser L."/>
            <person name="Lamerdin J."/>
            <person name="Malfatti S."/>
            <person name="Do L."/>
            <person name="Land M.L."/>
            <person name="Pelletier D.A."/>
            <person name="Beatty J.T."/>
            <person name="Lang A.S."/>
            <person name="Tabita F.R."/>
            <person name="Gibson J.L."/>
            <person name="Hanson T.E."/>
            <person name="Bobst C."/>
            <person name="Torres J.L."/>
            <person name="Peres C."/>
            <person name="Harrison F.H."/>
            <person name="Gibson J."/>
            <person name="Harwood C.S."/>
        </authorList>
    </citation>
    <scope>NUCLEOTIDE SEQUENCE [LARGE SCALE GENOMIC DNA]</scope>
    <source>
        <strain evidence="6">CGA009</strain>
    </source>
</reference>
<dbReference type="GO" id="GO:0030288">
    <property type="term" value="C:outer membrane-bounded periplasmic space"/>
    <property type="evidence" value="ECO:0007669"/>
    <property type="project" value="InterPro"/>
</dbReference>
<keyword evidence="3" id="KW-0472">Membrane</keyword>
<dbReference type="PANTHER" id="PTHR41164:SF1">
    <property type="entry name" value="CURLI PRODUCTION ASSEMBLY_TRANSPORT COMPONENT CSGG"/>
    <property type="match status" value="1"/>
</dbReference>
<sequence length="318" mass="35139">MRIFGVTRYFRSIIGLAAVAALLAGCSRPGHRDAFFEEPPVVTPPSPTAVNLETLPPPKQKIDIAIYQFPDLTGKNEPNDNVAVFSRAVTQGGAGLAIDALKRAGGGAWFRVVERNGLNDLLQERQLVRATRQEFDRDRAKPLPPMRFAGLLIEGGIVAFDANYMTGGIGANYLGIGADTKFRRDMVTVALRVASVQTGEVLTSVTTTKTVYSVSLQGNTYKYVALDKLLQIEAGITRTEPTQLAVRQAIDLAVYSTIMEGARDKLWRFADPVMEAKLIRDYLDRDKPQPAFMKPYLTKEERIEAEKIDHSPEWAPRS</sequence>
<evidence type="ECO:0000256" key="3">
    <source>
        <dbReference type="ARBA" id="ARBA00023136"/>
    </source>
</evidence>
<dbReference type="Gene3D" id="3.40.50.10610">
    <property type="entry name" value="ABC-type transport auxiliary lipoprotein component"/>
    <property type="match status" value="2"/>
</dbReference>
<dbReference type="eggNOG" id="COG1462">
    <property type="taxonomic scope" value="Bacteria"/>
</dbReference>
<name>Q6NAU4_RHOPA</name>
<keyword evidence="4" id="KW-0564">Palmitate</keyword>
<evidence type="ECO:0000256" key="4">
    <source>
        <dbReference type="ARBA" id="ARBA00023139"/>
    </source>
</evidence>
<dbReference type="HOGENOM" id="CLU_056911_0_0_5"/>
<proteinExistence type="predicted"/>